<comment type="caution">
    <text evidence="2">The sequence shown here is derived from an EMBL/GenBank/DDBJ whole genome shotgun (WGS) entry which is preliminary data.</text>
</comment>
<dbReference type="Gene3D" id="3.90.1070.10">
    <property type="match status" value="1"/>
</dbReference>
<organism evidence="2">
    <name type="scientific">marine sediment metagenome</name>
    <dbReference type="NCBI Taxonomy" id="412755"/>
    <lineage>
        <taxon>unclassified sequences</taxon>
        <taxon>metagenomes</taxon>
        <taxon>ecological metagenomes</taxon>
    </lineage>
</organism>
<dbReference type="Gene3D" id="3.40.50.1000">
    <property type="entry name" value="HAD superfamily/HAD-like"/>
    <property type="match status" value="1"/>
</dbReference>
<dbReference type="InterPro" id="IPR036412">
    <property type="entry name" value="HAD-like_sf"/>
</dbReference>
<dbReference type="InterPro" id="IPR006379">
    <property type="entry name" value="HAD-SF_hydro_IIB"/>
</dbReference>
<dbReference type="InterPro" id="IPR023214">
    <property type="entry name" value="HAD_sf"/>
</dbReference>
<dbReference type="PANTHER" id="PTHR10000">
    <property type="entry name" value="PHOSPHOSERINE PHOSPHATASE"/>
    <property type="match status" value="1"/>
</dbReference>
<accession>A0A0F9MB66</accession>
<dbReference type="NCBIfam" id="TIGR01484">
    <property type="entry name" value="HAD-SF-IIB"/>
    <property type="match status" value="1"/>
</dbReference>
<dbReference type="SUPFAM" id="SSF56784">
    <property type="entry name" value="HAD-like"/>
    <property type="match status" value="1"/>
</dbReference>
<dbReference type="GO" id="GO:0000287">
    <property type="term" value="F:magnesium ion binding"/>
    <property type="evidence" value="ECO:0007669"/>
    <property type="project" value="TreeGrafter"/>
</dbReference>
<dbReference type="Pfam" id="PF05116">
    <property type="entry name" value="S6PP"/>
    <property type="match status" value="1"/>
</dbReference>
<dbReference type="GO" id="GO:0005829">
    <property type="term" value="C:cytosol"/>
    <property type="evidence" value="ECO:0007669"/>
    <property type="project" value="TreeGrafter"/>
</dbReference>
<proteinExistence type="predicted"/>
<feature type="domain" description="Sucrose phosphatase-like" evidence="1">
    <location>
        <begin position="24"/>
        <end position="258"/>
    </location>
</feature>
<evidence type="ECO:0000259" key="1">
    <source>
        <dbReference type="Pfam" id="PF05116"/>
    </source>
</evidence>
<sequence length="275" mass="29544">MSMDDIAPTNTAIATSPADLADKRFVLATDLDGTFLGGSDEDRKTLYDWIEANRETIGLIFVTGRDPDFIHALCDSNVPWPDYVVGDVGTTIASVTNQKVVPIEALEEEIAGLWDDSGARVRDALEGHGGLTLQPTDFRYRVSYDMDPKSFTRESIDTVHEMGLDHIVSDSRYFDVLPKGISKGPSLKRLVAHLGISPNRVLAAGDTLNDLSMLECGLPAVAVGGAETALIERIETLDHVHIAKAVGAAGILEAVEAFDLHDIPASAASEQSQTT</sequence>
<dbReference type="InterPro" id="IPR006380">
    <property type="entry name" value="SPP-like_dom"/>
</dbReference>
<dbReference type="SFLD" id="SFLDG01141">
    <property type="entry name" value="C2.B.1:_Sucrose_Phosphatase_Li"/>
    <property type="match status" value="1"/>
</dbReference>
<reference evidence="2" key="1">
    <citation type="journal article" date="2015" name="Nature">
        <title>Complex archaea that bridge the gap between prokaryotes and eukaryotes.</title>
        <authorList>
            <person name="Spang A."/>
            <person name="Saw J.H."/>
            <person name="Jorgensen S.L."/>
            <person name="Zaremba-Niedzwiedzka K."/>
            <person name="Martijn J."/>
            <person name="Lind A.E."/>
            <person name="van Eijk R."/>
            <person name="Schleper C."/>
            <person name="Guy L."/>
            <person name="Ettema T.J."/>
        </authorList>
    </citation>
    <scope>NUCLEOTIDE SEQUENCE</scope>
</reference>
<gene>
    <name evidence="2" type="ORF">LCGC14_1176750</name>
</gene>
<dbReference type="SFLD" id="SFLDS00003">
    <property type="entry name" value="Haloacid_Dehalogenase"/>
    <property type="match status" value="1"/>
</dbReference>
<dbReference type="EMBL" id="LAZR01005863">
    <property type="protein sequence ID" value="KKM96571.1"/>
    <property type="molecule type" value="Genomic_DNA"/>
</dbReference>
<dbReference type="PANTHER" id="PTHR10000:SF8">
    <property type="entry name" value="HAD SUPERFAMILY HYDROLASE-LIKE, TYPE 3"/>
    <property type="match status" value="1"/>
</dbReference>
<evidence type="ECO:0000313" key="2">
    <source>
        <dbReference type="EMBL" id="KKM96571.1"/>
    </source>
</evidence>
<protein>
    <recommendedName>
        <fullName evidence="1">Sucrose phosphatase-like domain-containing protein</fullName>
    </recommendedName>
</protein>
<dbReference type="SFLD" id="SFLDG01140">
    <property type="entry name" value="C2.B:_Phosphomannomutase_and_P"/>
    <property type="match status" value="1"/>
</dbReference>
<dbReference type="GO" id="GO:0016791">
    <property type="term" value="F:phosphatase activity"/>
    <property type="evidence" value="ECO:0007669"/>
    <property type="project" value="TreeGrafter"/>
</dbReference>
<dbReference type="AlphaFoldDB" id="A0A0F9MB66"/>
<name>A0A0F9MB66_9ZZZZ</name>